<dbReference type="EMBL" id="CP036263">
    <property type="protein sequence ID" value="QDS97542.1"/>
    <property type="molecule type" value="Genomic_DNA"/>
</dbReference>
<dbReference type="Proteomes" id="UP000319852">
    <property type="component" value="Chromosome"/>
</dbReference>
<dbReference type="KEGG" id="amob:HG15A2_08050"/>
<keyword evidence="2" id="KW-1185">Reference proteome</keyword>
<sequence>MARTATKKAAKKTTAKKKVNKSAAIREFAKANPKVGPTDISRALAKKGIKVAPAQVSTVISKMKGGNKKPAKVTRATKAKAASAATNDRVSFSGLLHAQKFVQQVGSIEEAKSLVDSLQKLQA</sequence>
<evidence type="ECO:0000313" key="2">
    <source>
        <dbReference type="Proteomes" id="UP000319852"/>
    </source>
</evidence>
<protein>
    <submittedName>
        <fullName evidence="1">Uncharacterized protein</fullName>
    </submittedName>
</protein>
<gene>
    <name evidence="1" type="ORF">HG15A2_08050</name>
</gene>
<name>A0A517MRN0_9BACT</name>
<organism evidence="1 2">
    <name type="scientific">Adhaeretor mobilis</name>
    <dbReference type="NCBI Taxonomy" id="1930276"/>
    <lineage>
        <taxon>Bacteria</taxon>
        <taxon>Pseudomonadati</taxon>
        <taxon>Planctomycetota</taxon>
        <taxon>Planctomycetia</taxon>
        <taxon>Pirellulales</taxon>
        <taxon>Lacipirellulaceae</taxon>
        <taxon>Adhaeretor</taxon>
    </lineage>
</organism>
<dbReference type="AlphaFoldDB" id="A0A517MRN0"/>
<reference evidence="1 2" key="1">
    <citation type="submission" date="2019-02" db="EMBL/GenBank/DDBJ databases">
        <title>Deep-cultivation of Planctomycetes and their phenomic and genomic characterization uncovers novel biology.</title>
        <authorList>
            <person name="Wiegand S."/>
            <person name="Jogler M."/>
            <person name="Boedeker C."/>
            <person name="Pinto D."/>
            <person name="Vollmers J."/>
            <person name="Rivas-Marin E."/>
            <person name="Kohn T."/>
            <person name="Peeters S.H."/>
            <person name="Heuer A."/>
            <person name="Rast P."/>
            <person name="Oberbeckmann S."/>
            <person name="Bunk B."/>
            <person name="Jeske O."/>
            <person name="Meyerdierks A."/>
            <person name="Storesund J.E."/>
            <person name="Kallscheuer N."/>
            <person name="Luecker S."/>
            <person name="Lage O.M."/>
            <person name="Pohl T."/>
            <person name="Merkel B.J."/>
            <person name="Hornburger P."/>
            <person name="Mueller R.-W."/>
            <person name="Bruemmer F."/>
            <person name="Labrenz M."/>
            <person name="Spormann A.M."/>
            <person name="Op den Camp H."/>
            <person name="Overmann J."/>
            <person name="Amann R."/>
            <person name="Jetten M.S.M."/>
            <person name="Mascher T."/>
            <person name="Medema M.H."/>
            <person name="Devos D.P."/>
            <person name="Kaster A.-K."/>
            <person name="Ovreas L."/>
            <person name="Rohde M."/>
            <person name="Galperin M.Y."/>
            <person name="Jogler C."/>
        </authorList>
    </citation>
    <scope>NUCLEOTIDE SEQUENCE [LARGE SCALE GENOMIC DNA]</scope>
    <source>
        <strain evidence="1 2">HG15A2</strain>
    </source>
</reference>
<evidence type="ECO:0000313" key="1">
    <source>
        <dbReference type="EMBL" id="QDS97542.1"/>
    </source>
</evidence>
<dbReference type="RefSeq" id="WP_145058011.1">
    <property type="nucleotide sequence ID" value="NZ_CP036263.1"/>
</dbReference>
<proteinExistence type="predicted"/>
<accession>A0A517MRN0</accession>
<dbReference type="OrthoDB" id="284479at2"/>